<keyword evidence="2" id="KW-1185">Reference proteome</keyword>
<comment type="caution">
    <text evidence="1">The sequence shown here is derived from an EMBL/GenBank/DDBJ whole genome shotgun (WGS) entry which is preliminary data.</text>
</comment>
<evidence type="ECO:0000313" key="2">
    <source>
        <dbReference type="Proteomes" id="UP000324222"/>
    </source>
</evidence>
<gene>
    <name evidence="1" type="ORF">E2C01_057506</name>
</gene>
<accession>A0A5B7H2L5</accession>
<dbReference type="EMBL" id="VSRR010020764">
    <property type="protein sequence ID" value="MPC63408.1"/>
    <property type="molecule type" value="Genomic_DNA"/>
</dbReference>
<organism evidence="1 2">
    <name type="scientific">Portunus trituberculatus</name>
    <name type="common">Swimming crab</name>
    <name type="synonym">Neptunus trituberculatus</name>
    <dbReference type="NCBI Taxonomy" id="210409"/>
    <lineage>
        <taxon>Eukaryota</taxon>
        <taxon>Metazoa</taxon>
        <taxon>Ecdysozoa</taxon>
        <taxon>Arthropoda</taxon>
        <taxon>Crustacea</taxon>
        <taxon>Multicrustacea</taxon>
        <taxon>Malacostraca</taxon>
        <taxon>Eumalacostraca</taxon>
        <taxon>Eucarida</taxon>
        <taxon>Decapoda</taxon>
        <taxon>Pleocyemata</taxon>
        <taxon>Brachyura</taxon>
        <taxon>Eubrachyura</taxon>
        <taxon>Portunoidea</taxon>
        <taxon>Portunidae</taxon>
        <taxon>Portuninae</taxon>
        <taxon>Portunus</taxon>
    </lineage>
</organism>
<sequence length="71" mass="8471">MQLYAVLQPRLYATYALFDYNLHSTFFYPPTYLTTSTIPEKQYTLFATYTLSLQHLHFLFTLYTFSTTRHG</sequence>
<dbReference type="AlphaFoldDB" id="A0A5B7H2L5"/>
<protein>
    <submittedName>
        <fullName evidence="1">Uncharacterized protein</fullName>
    </submittedName>
</protein>
<name>A0A5B7H2L5_PORTR</name>
<dbReference type="Proteomes" id="UP000324222">
    <property type="component" value="Unassembled WGS sequence"/>
</dbReference>
<reference evidence="1 2" key="1">
    <citation type="submission" date="2019-05" db="EMBL/GenBank/DDBJ databases">
        <title>Another draft genome of Portunus trituberculatus and its Hox gene families provides insights of decapod evolution.</title>
        <authorList>
            <person name="Jeong J.-H."/>
            <person name="Song I."/>
            <person name="Kim S."/>
            <person name="Choi T."/>
            <person name="Kim D."/>
            <person name="Ryu S."/>
            <person name="Kim W."/>
        </authorList>
    </citation>
    <scope>NUCLEOTIDE SEQUENCE [LARGE SCALE GENOMIC DNA]</scope>
    <source>
        <tissue evidence="1">Muscle</tissue>
    </source>
</reference>
<proteinExistence type="predicted"/>
<evidence type="ECO:0000313" key="1">
    <source>
        <dbReference type="EMBL" id="MPC63408.1"/>
    </source>
</evidence>